<dbReference type="SUPFAM" id="SSF54236">
    <property type="entry name" value="Ubiquitin-like"/>
    <property type="match status" value="1"/>
</dbReference>
<evidence type="ECO:0000256" key="6">
    <source>
        <dbReference type="PROSITE-ProRule" id="PRU00104"/>
    </source>
</evidence>
<dbReference type="AlphaFoldDB" id="A0A1D1Z172"/>
<organism evidence="10">
    <name type="scientific">Anthurium amnicola</name>
    <dbReference type="NCBI Taxonomy" id="1678845"/>
    <lineage>
        <taxon>Eukaryota</taxon>
        <taxon>Viridiplantae</taxon>
        <taxon>Streptophyta</taxon>
        <taxon>Embryophyta</taxon>
        <taxon>Tracheophyta</taxon>
        <taxon>Spermatophyta</taxon>
        <taxon>Magnoliopsida</taxon>
        <taxon>Liliopsida</taxon>
        <taxon>Araceae</taxon>
        <taxon>Pothoideae</taxon>
        <taxon>Potheae</taxon>
        <taxon>Anthurium</taxon>
    </lineage>
</organism>
<dbReference type="Gene3D" id="3.10.20.90">
    <property type="entry name" value="Phosphatidylinositol 3-kinase Catalytic Subunit, Chain A, domain 1"/>
    <property type="match status" value="1"/>
</dbReference>
<dbReference type="PANTHER" id="PTHR11254:SF424">
    <property type="entry name" value="E3 UBIQUITIN-PROTEIN LIGASE UPL5"/>
    <property type="match status" value="1"/>
</dbReference>
<dbReference type="GO" id="GO:0000209">
    <property type="term" value="P:protein polyubiquitination"/>
    <property type="evidence" value="ECO:0007669"/>
    <property type="project" value="TreeGrafter"/>
</dbReference>
<evidence type="ECO:0000259" key="8">
    <source>
        <dbReference type="PROSITE" id="PS50053"/>
    </source>
</evidence>
<name>A0A1D1Z172_9ARAE</name>
<evidence type="ECO:0000256" key="1">
    <source>
        <dbReference type="ARBA" id="ARBA00000885"/>
    </source>
</evidence>
<keyword evidence="5 6" id="KW-0833">Ubl conjugation pathway</keyword>
<dbReference type="PROSITE" id="PS50237">
    <property type="entry name" value="HECT"/>
    <property type="match status" value="1"/>
</dbReference>
<accession>A0A1D1Z172</accession>
<dbReference type="InterPro" id="IPR029071">
    <property type="entry name" value="Ubiquitin-like_domsf"/>
</dbReference>
<comment type="pathway">
    <text evidence="2">Protein modification; protein ubiquitination.</text>
</comment>
<dbReference type="InterPro" id="IPR000569">
    <property type="entry name" value="HECT_dom"/>
</dbReference>
<dbReference type="Pfam" id="PF00632">
    <property type="entry name" value="HECT"/>
    <property type="match status" value="1"/>
</dbReference>
<comment type="catalytic activity">
    <reaction evidence="1">
        <text>S-ubiquitinyl-[E2 ubiquitin-conjugating enzyme]-L-cysteine + [acceptor protein]-L-lysine = [E2 ubiquitin-conjugating enzyme]-L-cysteine + N(6)-ubiquitinyl-[acceptor protein]-L-lysine.</text>
        <dbReference type="EC" id="2.3.2.26"/>
    </reaction>
</comment>
<dbReference type="EC" id="2.3.2.26" evidence="3"/>
<feature type="domain" description="HECT" evidence="9">
    <location>
        <begin position="581"/>
        <end position="919"/>
    </location>
</feature>
<dbReference type="SMART" id="SM00213">
    <property type="entry name" value="UBQ"/>
    <property type="match status" value="1"/>
</dbReference>
<dbReference type="InterPro" id="IPR000626">
    <property type="entry name" value="Ubiquitin-like_dom"/>
</dbReference>
<dbReference type="InterPro" id="IPR050409">
    <property type="entry name" value="E3_ubiq-protein_ligase"/>
</dbReference>
<protein>
    <recommendedName>
        <fullName evidence="3">HECT-type E3 ubiquitin transferase</fullName>
        <ecNumber evidence="3">2.3.2.26</ecNumber>
    </recommendedName>
</protein>
<dbReference type="SUPFAM" id="SSF56204">
    <property type="entry name" value="Hect, E3 ligase catalytic domain"/>
    <property type="match status" value="1"/>
</dbReference>
<evidence type="ECO:0000256" key="5">
    <source>
        <dbReference type="ARBA" id="ARBA00022786"/>
    </source>
</evidence>
<dbReference type="InterPro" id="IPR035983">
    <property type="entry name" value="Hect_E3_ubiquitin_ligase"/>
</dbReference>
<feature type="domain" description="Ubiquitin-like" evidence="8">
    <location>
        <begin position="113"/>
        <end position="187"/>
    </location>
</feature>
<dbReference type="PRINTS" id="PR00348">
    <property type="entry name" value="UBIQUITIN"/>
</dbReference>
<evidence type="ECO:0000256" key="3">
    <source>
        <dbReference type="ARBA" id="ARBA00012485"/>
    </source>
</evidence>
<dbReference type="Pfam" id="PF00240">
    <property type="entry name" value="ubiquitin"/>
    <property type="match status" value="1"/>
</dbReference>
<evidence type="ECO:0000256" key="7">
    <source>
        <dbReference type="SAM" id="MobiDB-lite"/>
    </source>
</evidence>
<evidence type="ECO:0000313" key="10">
    <source>
        <dbReference type="EMBL" id="JAT60663.1"/>
    </source>
</evidence>
<dbReference type="FunFam" id="3.30.2410.10:FF:000020">
    <property type="entry name" value="E3 ubiquitin-protein ligase UPL5"/>
    <property type="match status" value="1"/>
</dbReference>
<dbReference type="Gene3D" id="3.90.1750.10">
    <property type="entry name" value="Hect, E3 ligase catalytic domains"/>
    <property type="match status" value="1"/>
</dbReference>
<dbReference type="CDD" id="cd00078">
    <property type="entry name" value="HECTc"/>
    <property type="match status" value="1"/>
</dbReference>
<dbReference type="Gene3D" id="3.30.2410.10">
    <property type="entry name" value="Hect, E3 ligase catalytic domain"/>
    <property type="match status" value="1"/>
</dbReference>
<dbReference type="PANTHER" id="PTHR11254">
    <property type="entry name" value="HECT DOMAIN UBIQUITIN-PROTEIN LIGASE"/>
    <property type="match status" value="1"/>
</dbReference>
<proteinExistence type="predicted"/>
<sequence length="921" mass="103990">MSVVESPTLAAAIDCLRQRFERTTTTHASPAILPSKRKLEELTSGDQEDGVLAVTMRKSSAFDTPAAAAAAAAAPRDDAQRAYDPPSPSCSSSSSGSGDGGRGASGDADSSTLHFFIRGLPRTMVIHARPEETVESVHERIRRARGIPISEQRLIYHGRQLQLDCTLADCGVQNDACLQLTGRMKSTEYPRSWTLANDIILSICHLGREGKHSGAVRDPSPKDSYSIENLVKFFLEMTPKDDNERTWGHLNVFILSGAAAALVVLYATNSRPEGLQDHKVHAEKSIQHFLNLNSDPLPKCTQTQCARLVLEFCKLLSASVGKEDSLYISFRKTLSLLFESMGLLDVFSHIGHIVSTNIIQEIFPFVNELASILSTGLSECLSSGLPSGKLSQLPDTLAEFSNFLVPLLKAIQDRWGRLGPFPIPLREDAEHTWYEDWFRSLHAIFMDLLENVDRCLKKLDEISATKGAALSENRWSAWSIFLLLLTKLNDLSDIFQGAGEILHSVLLERRVPLNALIRRAKRSDSLWWLLKHRDVTDFESRRNLVMMMFPEGKDDYEELQEMLIDRSHILAESFEYIAHAEPSLLQGGLFMEFKNEEATGPGVLREWFCLLCREIFSTLNVLFVACPNDHRRFFPNPASVVDPMHLDYFGFCGRVIALALMHKVQIGIVFDRIFFLQLAGRLVSLDDIQDADPYLFNSCKKILEMDSDLLDSDDLGLTFVREIEELGSRRVVELCPGGKDITVNSRNRQKYIDLLIQHCFVTCISEQVARFSQGFNDILSNSKFQRLFFQSLEVEDFDRMLGGSDGAICMKDWKRHTEYKGYKVSDRQIGWFWKVVEGMSMEQQRVLLFFWTSVKYLPVDGFSGLSSKLYIYSTSDSHERLPTSHTCFYRLCLPAYPSLAVMHKQVLFVTQEHVGYSFGTW</sequence>
<evidence type="ECO:0000256" key="4">
    <source>
        <dbReference type="ARBA" id="ARBA00022679"/>
    </source>
</evidence>
<gene>
    <name evidence="10" type="primary">UPL5</name>
    <name evidence="10" type="ORF">g.50156</name>
</gene>
<evidence type="ECO:0000259" key="9">
    <source>
        <dbReference type="PROSITE" id="PS50237"/>
    </source>
</evidence>
<dbReference type="Gene3D" id="3.30.2160.10">
    <property type="entry name" value="Hect, E3 ligase catalytic domain"/>
    <property type="match status" value="1"/>
</dbReference>
<dbReference type="InterPro" id="IPR019956">
    <property type="entry name" value="Ubiquitin_dom"/>
</dbReference>
<dbReference type="GO" id="GO:0005737">
    <property type="term" value="C:cytoplasm"/>
    <property type="evidence" value="ECO:0007669"/>
    <property type="project" value="TreeGrafter"/>
</dbReference>
<dbReference type="GO" id="GO:0006511">
    <property type="term" value="P:ubiquitin-dependent protein catabolic process"/>
    <property type="evidence" value="ECO:0007669"/>
    <property type="project" value="TreeGrafter"/>
</dbReference>
<feature type="region of interest" description="Disordered" evidence="7">
    <location>
        <begin position="68"/>
        <end position="107"/>
    </location>
</feature>
<dbReference type="PROSITE" id="PS50053">
    <property type="entry name" value="UBIQUITIN_2"/>
    <property type="match status" value="1"/>
</dbReference>
<feature type="active site" description="Glycyl thioester intermediate" evidence="6">
    <location>
        <position position="887"/>
    </location>
</feature>
<dbReference type="SMART" id="SM00119">
    <property type="entry name" value="HECTc"/>
    <property type="match status" value="1"/>
</dbReference>
<reference evidence="10" key="1">
    <citation type="submission" date="2015-07" db="EMBL/GenBank/DDBJ databases">
        <title>Transcriptome Assembly of Anthurium amnicola.</title>
        <authorList>
            <person name="Suzuki J."/>
        </authorList>
    </citation>
    <scope>NUCLEOTIDE SEQUENCE</scope>
</reference>
<dbReference type="GO" id="GO:0061630">
    <property type="term" value="F:ubiquitin protein ligase activity"/>
    <property type="evidence" value="ECO:0007669"/>
    <property type="project" value="UniProtKB-EC"/>
</dbReference>
<dbReference type="EMBL" id="GDJX01007273">
    <property type="protein sequence ID" value="JAT60663.1"/>
    <property type="molecule type" value="Transcribed_RNA"/>
</dbReference>
<keyword evidence="4" id="KW-0808">Transferase</keyword>
<evidence type="ECO:0000256" key="2">
    <source>
        <dbReference type="ARBA" id="ARBA00004906"/>
    </source>
</evidence>